<feature type="compositionally biased region" description="Basic and acidic residues" evidence="1">
    <location>
        <begin position="665"/>
        <end position="686"/>
    </location>
</feature>
<organism evidence="3 4">
    <name type="scientific">Mythimna separata</name>
    <name type="common">Oriental armyworm</name>
    <name type="synonym">Pseudaletia separata</name>
    <dbReference type="NCBI Taxonomy" id="271217"/>
    <lineage>
        <taxon>Eukaryota</taxon>
        <taxon>Metazoa</taxon>
        <taxon>Ecdysozoa</taxon>
        <taxon>Arthropoda</taxon>
        <taxon>Hexapoda</taxon>
        <taxon>Insecta</taxon>
        <taxon>Pterygota</taxon>
        <taxon>Neoptera</taxon>
        <taxon>Endopterygota</taxon>
        <taxon>Lepidoptera</taxon>
        <taxon>Glossata</taxon>
        <taxon>Ditrysia</taxon>
        <taxon>Noctuoidea</taxon>
        <taxon>Noctuidae</taxon>
        <taxon>Noctuinae</taxon>
        <taxon>Hadenini</taxon>
        <taxon>Mythimna</taxon>
    </lineage>
</organism>
<feature type="region of interest" description="Disordered" evidence="1">
    <location>
        <begin position="916"/>
        <end position="1010"/>
    </location>
</feature>
<dbReference type="EMBL" id="JARGEI010000024">
    <property type="protein sequence ID" value="KAJ8708977.1"/>
    <property type="molecule type" value="Genomic_DNA"/>
</dbReference>
<feature type="region of interest" description="Disordered" evidence="1">
    <location>
        <begin position="458"/>
        <end position="504"/>
    </location>
</feature>
<feature type="compositionally biased region" description="Basic and acidic residues" evidence="1">
    <location>
        <begin position="812"/>
        <end position="838"/>
    </location>
</feature>
<evidence type="ECO:0000256" key="1">
    <source>
        <dbReference type="SAM" id="MobiDB-lite"/>
    </source>
</evidence>
<feature type="region of interest" description="Disordered" evidence="1">
    <location>
        <begin position="575"/>
        <end position="896"/>
    </location>
</feature>
<comment type="caution">
    <text evidence="3">The sequence shown here is derived from an EMBL/GenBank/DDBJ whole genome shotgun (WGS) entry which is preliminary data.</text>
</comment>
<feature type="compositionally biased region" description="Basic and acidic residues" evidence="1">
    <location>
        <begin position="784"/>
        <end position="800"/>
    </location>
</feature>
<dbReference type="Proteomes" id="UP001231518">
    <property type="component" value="Chromosome 22"/>
</dbReference>
<dbReference type="AlphaFoldDB" id="A0AAD7YAH6"/>
<feature type="compositionally biased region" description="Basic and acidic residues" evidence="1">
    <location>
        <begin position="739"/>
        <end position="760"/>
    </location>
</feature>
<reference evidence="3" key="1">
    <citation type="submission" date="2023-03" db="EMBL/GenBank/DDBJ databases">
        <title>Chromosome-level genomes of two armyworms, Mythimna separata and Mythimna loreyi, provide insights into the biosynthesis and reception of sex pheromones.</title>
        <authorList>
            <person name="Zhao H."/>
        </authorList>
    </citation>
    <scope>NUCLEOTIDE SEQUENCE</scope>
    <source>
        <strain evidence="3">BeijingLab</strain>
        <tissue evidence="3">Pupa</tissue>
    </source>
</reference>
<evidence type="ECO:0000256" key="2">
    <source>
        <dbReference type="SAM" id="SignalP"/>
    </source>
</evidence>
<feature type="region of interest" description="Disordered" evidence="1">
    <location>
        <begin position="536"/>
        <end position="556"/>
    </location>
</feature>
<feature type="signal peptide" evidence="2">
    <location>
        <begin position="1"/>
        <end position="17"/>
    </location>
</feature>
<keyword evidence="4" id="KW-1185">Reference proteome</keyword>
<feature type="chain" id="PRO_5042036229" evidence="2">
    <location>
        <begin position="18"/>
        <end position="1126"/>
    </location>
</feature>
<sequence>MDIPLFVLVLQIGFIAALNNRGYRSNLSPRFVNPGQTRRLPEPFNYMSLSSRGIPESDEQTDSEYSNSVEDYSFRSVRPLQSRSNLKSNDYVNYDARPGIDVSLETAPVRRINSDNYANGLQQTSQLSRRTGSYYRRPYLRNRSSNLPLSYLSQNYRKANDDSSLEFSSVESSSFEDASRLGEEAAYLRSLLSLIEQPSNRRGQSRKYYRQGNSLSIDMSPMDQFNSNDDAANSLTDSFNQRRNHNQAYTDSILLVNNQPTESPQPTGNTLYNRRYDDELNLDEDFYNSLFHGPKLGQRETNDSPLIQKFNRKSNKNAGDESSLNDELITDGDNAEKLTVLRLASLEDLKRGNTRKNNHRNFLRLSLSPDNKLTLDEGVASDLSEILSETLDELNLKPANVRKIDVTSNQDSRKENNRNIVEEDNINNMFLLRLRNLDNPNTASPIRRYDKLIYRSKERYVKPHRNHKRPPPEISSEAPPPEPVEPIRPSGKRDQRTRGDGNFVEYFRPHSTRNLKTHGNHTRQDFTKSFDEYTTKTPVHHHRNESNKPLNHQKHEKQINNSKDNANFHHDEFSQGLKKEGNAPDDLSVLPPVKNENLTPLFRSSDGILSKNTSDKLHLEFPWNNQMSPDDDKSESQLRSDDKTDNTKDNTLNLEFPWNNAQSSDADKDKSRLRSDEGEDISKDTTDALDLEFPWNGAPSSDAGKSESQLRTDEIEDKSKDTSDTLDLDFPWNGAPSSHADKNKSRLRTDEQKYESKDSTDTLDLQFPWNGASSPDAGKGKSQLRADERKDKSKDTKDTLDLEFPWNGASSHDADKSTSQLRSEKHKIQNKDNTDNLHLEFPWNDALSPDSNQGKSQLRADVAKDKTKNSTDELHLEYPWNDVLSPNADKSKSQLRADSNMENTIDNSNSLDLGYPWNDALSPDSHESKSPLRGKGDTKDTTDTLNLEYPWNEQLSPDKTKREGQKPQSPLRGQADNSKDKVPLDQLKLGYPWNDQTSPDEPSSKPTPLRIPDPFFIHPYLRNRNIKTHPTYFIRSYDDFLEKVRLGKPHKKHRRRQLKRRLNDNLGVSGLAGRSNGRRRLRLRRKENKPELATIYGPKYIKSVIYRSGQRGGGETYNDTIIFPKD</sequence>
<feature type="region of interest" description="Disordered" evidence="1">
    <location>
        <begin position="46"/>
        <end position="68"/>
    </location>
</feature>
<feature type="compositionally biased region" description="Basic and acidic residues" evidence="1">
    <location>
        <begin position="704"/>
        <end position="723"/>
    </location>
</feature>
<feature type="compositionally biased region" description="Basic and acidic residues" evidence="1">
    <location>
        <begin position="861"/>
        <end position="876"/>
    </location>
</feature>
<feature type="compositionally biased region" description="Basic and acidic residues" evidence="1">
    <location>
        <begin position="630"/>
        <end position="648"/>
    </location>
</feature>
<name>A0AAD7YAH6_MYTSE</name>
<feature type="compositionally biased region" description="Basic and acidic residues" evidence="1">
    <location>
        <begin position="956"/>
        <end position="965"/>
    </location>
</feature>
<proteinExistence type="predicted"/>
<evidence type="ECO:0000313" key="3">
    <source>
        <dbReference type="EMBL" id="KAJ8708977.1"/>
    </source>
</evidence>
<evidence type="ECO:0000313" key="4">
    <source>
        <dbReference type="Proteomes" id="UP001231518"/>
    </source>
</evidence>
<accession>A0AAD7YAH6</accession>
<protein>
    <submittedName>
        <fullName evidence="3">Uncharacterized protein</fullName>
    </submittedName>
</protein>
<feature type="compositionally biased region" description="Basic and acidic residues" evidence="1">
    <location>
        <begin position="924"/>
        <end position="942"/>
    </location>
</feature>
<feature type="compositionally biased region" description="Polar residues" evidence="1">
    <location>
        <begin position="994"/>
        <end position="1006"/>
    </location>
</feature>
<gene>
    <name evidence="3" type="ORF">PYW07_008803</name>
</gene>
<keyword evidence="2" id="KW-0732">Signal</keyword>